<feature type="domain" description="Large ribosomal subunit protein bL12 oligomerization" evidence="6">
    <location>
        <begin position="16"/>
        <end position="61"/>
    </location>
</feature>
<dbReference type="Proteomes" id="UP000315534">
    <property type="component" value="Unassembled WGS sequence"/>
</dbReference>
<dbReference type="FunFam" id="3.30.1390.10:FF:000001">
    <property type="entry name" value="50S ribosomal protein L7/L12"/>
    <property type="match status" value="1"/>
</dbReference>
<organism evidence="7 8">
    <name type="scientific">candidate division TA06 bacterium</name>
    <dbReference type="NCBI Taxonomy" id="2250710"/>
    <lineage>
        <taxon>Bacteria</taxon>
        <taxon>Bacteria division TA06</taxon>
    </lineage>
</organism>
<dbReference type="Pfam" id="PF16320">
    <property type="entry name" value="Ribosomal_L12_N"/>
    <property type="match status" value="1"/>
</dbReference>
<evidence type="ECO:0000256" key="2">
    <source>
        <dbReference type="ARBA" id="ARBA00022980"/>
    </source>
</evidence>
<comment type="similarity">
    <text evidence="1 4">Belongs to the bacterial ribosomal protein bL12 family.</text>
</comment>
<dbReference type="Pfam" id="PF00542">
    <property type="entry name" value="Ribosomal_L12"/>
    <property type="match status" value="1"/>
</dbReference>
<evidence type="ECO:0000259" key="6">
    <source>
        <dbReference type="Pfam" id="PF16320"/>
    </source>
</evidence>
<evidence type="ECO:0000256" key="4">
    <source>
        <dbReference type="HAMAP-Rule" id="MF_00368"/>
    </source>
</evidence>
<evidence type="ECO:0000259" key="5">
    <source>
        <dbReference type="Pfam" id="PF00542"/>
    </source>
</evidence>
<dbReference type="PANTHER" id="PTHR45987">
    <property type="entry name" value="39S RIBOSOMAL PROTEIN L12"/>
    <property type="match status" value="1"/>
</dbReference>
<dbReference type="GO" id="GO:0005737">
    <property type="term" value="C:cytoplasm"/>
    <property type="evidence" value="ECO:0007669"/>
    <property type="project" value="UniProtKB-ARBA"/>
</dbReference>
<dbReference type="GO" id="GO:0003729">
    <property type="term" value="F:mRNA binding"/>
    <property type="evidence" value="ECO:0007669"/>
    <property type="project" value="TreeGrafter"/>
</dbReference>
<dbReference type="SUPFAM" id="SSF48300">
    <property type="entry name" value="Ribosomal protein L7/12, oligomerisation (N-terminal) domain"/>
    <property type="match status" value="1"/>
</dbReference>
<dbReference type="EMBL" id="SOIP01000231">
    <property type="protein sequence ID" value="TET81521.1"/>
    <property type="molecule type" value="Genomic_DNA"/>
</dbReference>
<comment type="function">
    <text evidence="4">Forms part of the ribosomal stalk which helps the ribosome interact with GTP-bound translation factors. Is thus essential for accurate translation.</text>
</comment>
<proteinExistence type="inferred from homology"/>
<feature type="domain" description="Large ribosomal subunit protein bL12 C-terminal" evidence="5">
    <location>
        <begin position="71"/>
        <end position="137"/>
    </location>
</feature>
<dbReference type="GO" id="GO:0005840">
    <property type="term" value="C:ribosome"/>
    <property type="evidence" value="ECO:0007669"/>
    <property type="project" value="UniProtKB-KW"/>
</dbReference>
<dbReference type="NCBIfam" id="TIGR00855">
    <property type="entry name" value="L12"/>
    <property type="match status" value="1"/>
</dbReference>
<dbReference type="InterPro" id="IPR008932">
    <property type="entry name" value="Ribosomal_bL12_oligo"/>
</dbReference>
<dbReference type="GO" id="GO:1990904">
    <property type="term" value="C:ribonucleoprotein complex"/>
    <property type="evidence" value="ECO:0007669"/>
    <property type="project" value="UniProtKB-KW"/>
</dbReference>
<evidence type="ECO:0000313" key="8">
    <source>
        <dbReference type="Proteomes" id="UP000315534"/>
    </source>
</evidence>
<dbReference type="InterPro" id="IPR014719">
    <property type="entry name" value="Ribosomal_bL12_C/ClpS-like"/>
</dbReference>
<dbReference type="InterPro" id="IPR013823">
    <property type="entry name" value="Ribosomal_bL12_C"/>
</dbReference>
<sequence>MVAKETTTAKKAGNREKVMELVEKMTVLELADLVKDLEEKFGVTAQAPVLQAAVAPAGAAEAQPKEEQTEFTIVLTSFGDKKLQVIKEVRALTNLGLKEAKDLVDNAPKPIKEKVSKEEAESIKKRLIDVGATVELE</sequence>
<evidence type="ECO:0000313" key="7">
    <source>
        <dbReference type="EMBL" id="TET81521.1"/>
    </source>
</evidence>
<dbReference type="HAMAP" id="MF_00368">
    <property type="entry name" value="Ribosomal_bL12"/>
    <property type="match status" value="1"/>
</dbReference>
<keyword evidence="2 4" id="KW-0689">Ribosomal protein</keyword>
<gene>
    <name evidence="4" type="primary">rplL</name>
    <name evidence="7" type="ORF">E3J38_03750</name>
</gene>
<dbReference type="GO" id="GO:0003735">
    <property type="term" value="F:structural constituent of ribosome"/>
    <property type="evidence" value="ECO:0007669"/>
    <property type="project" value="InterPro"/>
</dbReference>
<dbReference type="SUPFAM" id="SSF54736">
    <property type="entry name" value="ClpS-like"/>
    <property type="match status" value="1"/>
</dbReference>
<evidence type="ECO:0000256" key="3">
    <source>
        <dbReference type="ARBA" id="ARBA00023274"/>
    </source>
</evidence>
<dbReference type="CDD" id="cd00387">
    <property type="entry name" value="Ribosomal_L7_L12"/>
    <property type="match status" value="1"/>
</dbReference>
<dbReference type="AlphaFoldDB" id="A0A523XQE2"/>
<comment type="caution">
    <text evidence="7">The sequence shown here is derived from an EMBL/GenBank/DDBJ whole genome shotgun (WGS) entry which is preliminary data.</text>
</comment>
<name>A0A523XQE2_UNCT6</name>
<dbReference type="InterPro" id="IPR036235">
    <property type="entry name" value="Ribosomal_bL12_oligo_N_sf"/>
</dbReference>
<dbReference type="PANTHER" id="PTHR45987:SF4">
    <property type="entry name" value="LARGE RIBOSOMAL SUBUNIT PROTEIN BL12M"/>
    <property type="match status" value="1"/>
</dbReference>
<dbReference type="GO" id="GO:0006412">
    <property type="term" value="P:translation"/>
    <property type="evidence" value="ECO:0007669"/>
    <property type="project" value="UniProtKB-UniRule"/>
</dbReference>
<accession>A0A523XQE2</accession>
<dbReference type="InterPro" id="IPR000206">
    <property type="entry name" value="Ribosomal_bL12"/>
</dbReference>
<reference evidence="7 8" key="1">
    <citation type="submission" date="2019-03" db="EMBL/GenBank/DDBJ databases">
        <title>Metabolic potential of uncultured bacteria and archaea associated with petroleum seepage in deep-sea sediments.</title>
        <authorList>
            <person name="Dong X."/>
            <person name="Hubert C."/>
        </authorList>
    </citation>
    <scope>NUCLEOTIDE SEQUENCE [LARGE SCALE GENOMIC DNA]</scope>
    <source>
        <strain evidence="7">E29_bin36</strain>
    </source>
</reference>
<keyword evidence="3 4" id="KW-0687">Ribonucleoprotein</keyword>
<dbReference type="Gene3D" id="1.20.5.710">
    <property type="entry name" value="Single helix bin"/>
    <property type="match status" value="1"/>
</dbReference>
<dbReference type="Gene3D" id="3.30.1390.10">
    <property type="match status" value="1"/>
</dbReference>
<protein>
    <recommendedName>
        <fullName evidence="4">Large ribosomal subunit protein bL12</fullName>
    </recommendedName>
</protein>
<comment type="subunit">
    <text evidence="4">Homodimer. Part of the ribosomal stalk of the 50S ribosomal subunit. Forms a multimeric L10(L12)X complex, where L10 forms an elongated spine to which 2 to 4 L12 dimers bind in a sequential fashion. Binds GTP-bound translation factors.</text>
</comment>
<evidence type="ECO:0000256" key="1">
    <source>
        <dbReference type="ARBA" id="ARBA00007197"/>
    </source>
</evidence>